<dbReference type="PATRIC" id="fig|582475.4.peg.1847"/>
<dbReference type="GeneID" id="96598805"/>
<reference evidence="3" key="1">
    <citation type="submission" date="2015-07" db="EMBL/GenBank/DDBJ databases">
        <authorList>
            <consortium name="Consortium for Microbial Forensics and Genomics (microFORGE)"/>
            <person name="Knight B.M."/>
            <person name="Roberts D.P."/>
            <person name="Lin D."/>
            <person name="Hari K."/>
            <person name="Fletcher J."/>
            <person name="Melcher U."/>
            <person name="Blagden T."/>
            <person name="Winegar R.A."/>
        </authorList>
    </citation>
    <scope>NUCLEOTIDE SEQUENCE [LARGE SCALE GENOMIC DNA]</scope>
    <source>
        <strain evidence="3">DSM 23493</strain>
    </source>
</reference>
<dbReference type="RefSeq" id="WP_049666094.1">
    <property type="nucleotide sequence ID" value="NZ_LFXJ01000005.1"/>
</dbReference>
<name>A0A0K9FEH6_9BACI</name>
<organism evidence="2 3">
    <name type="scientific">Lysinibacillus xylanilyticus</name>
    <dbReference type="NCBI Taxonomy" id="582475"/>
    <lineage>
        <taxon>Bacteria</taxon>
        <taxon>Bacillati</taxon>
        <taxon>Bacillota</taxon>
        <taxon>Bacilli</taxon>
        <taxon>Bacillales</taxon>
        <taxon>Bacillaceae</taxon>
        <taxon>Lysinibacillus</taxon>
    </lineage>
</organism>
<feature type="transmembrane region" description="Helical" evidence="1">
    <location>
        <begin position="16"/>
        <end position="39"/>
    </location>
</feature>
<dbReference type="OrthoDB" id="2357451at2"/>
<dbReference type="InterPro" id="IPR035406">
    <property type="entry name" value="DUF5412"/>
</dbReference>
<keyword evidence="1" id="KW-0472">Membrane</keyword>
<dbReference type="EMBL" id="LFXJ01000005">
    <property type="protein sequence ID" value="KMY32657.1"/>
    <property type="molecule type" value="Genomic_DNA"/>
</dbReference>
<dbReference type="AlphaFoldDB" id="A0A0K9FEH6"/>
<sequence length="132" mass="15533">MNDAEKLEIKKVYKKTLLVLLIWILFFAGILGYGIYWLFFDWTRFKQELIAESTSPQGTYTVKAYVSDAGATTSFSVLGELVFNHEKRKSKKIYWQYRENRTYINWSDDDTVSINGVTLNVPDETYDFRDNE</sequence>
<evidence type="ECO:0000313" key="3">
    <source>
        <dbReference type="Proteomes" id="UP000037326"/>
    </source>
</evidence>
<evidence type="ECO:0008006" key="4">
    <source>
        <dbReference type="Google" id="ProtNLM"/>
    </source>
</evidence>
<dbReference type="Pfam" id="PF17428">
    <property type="entry name" value="DUF5412"/>
    <property type="match status" value="1"/>
</dbReference>
<proteinExistence type="predicted"/>
<evidence type="ECO:0000256" key="1">
    <source>
        <dbReference type="SAM" id="Phobius"/>
    </source>
</evidence>
<accession>A0A0K9FEH6</accession>
<keyword evidence="1" id="KW-1133">Transmembrane helix</keyword>
<evidence type="ECO:0000313" key="2">
    <source>
        <dbReference type="EMBL" id="KMY32657.1"/>
    </source>
</evidence>
<comment type="caution">
    <text evidence="2">The sequence shown here is derived from an EMBL/GenBank/DDBJ whole genome shotgun (WGS) entry which is preliminary data.</text>
</comment>
<gene>
    <name evidence="2" type="ORF">ACZ11_11195</name>
</gene>
<protein>
    <recommendedName>
        <fullName evidence="4">DUF5412 domain-containing protein</fullName>
    </recommendedName>
</protein>
<dbReference type="Proteomes" id="UP000037326">
    <property type="component" value="Unassembled WGS sequence"/>
</dbReference>
<keyword evidence="1" id="KW-0812">Transmembrane</keyword>